<feature type="transmembrane region" description="Helical" evidence="3">
    <location>
        <begin position="78"/>
        <end position="98"/>
    </location>
</feature>
<feature type="transmembrane region" description="Helical" evidence="3">
    <location>
        <begin position="172"/>
        <end position="194"/>
    </location>
</feature>
<evidence type="ECO:0000256" key="1">
    <source>
        <dbReference type="ARBA" id="ARBA00022737"/>
    </source>
</evidence>
<reference evidence="4 5" key="1">
    <citation type="submission" date="2018-05" db="EMBL/GenBank/DDBJ databases">
        <title>Genomic Encyclopedia of Type Strains, Phase IV (KMG-IV): sequencing the most valuable type-strain genomes for metagenomic binning, comparative biology and taxonomic classification.</title>
        <authorList>
            <person name="Goeker M."/>
        </authorList>
    </citation>
    <scope>NUCLEOTIDE SEQUENCE [LARGE SCALE GENOMIC DNA]</scope>
    <source>
        <strain evidence="4 5">DSM 14263</strain>
    </source>
</reference>
<dbReference type="Gene3D" id="1.25.40.10">
    <property type="entry name" value="Tetratricopeptide repeat domain"/>
    <property type="match status" value="1"/>
</dbReference>
<sequence length="625" mass="69037">MLSFLLDARDWPAPPFPFKRTNLLLHLLNGGLLALLLARLGRLAGYAQSTAWRADLAAVLGSTLWLLHPLFVSTTLYIVQREAMLPATFTLLGLLLWLRGRELMLHGGSLGGSVWILAGLGGCTVLATLSKANGILLPVLALTLECTSLGAASSTTAPLPELEQTSRRHYRLVAALPILPVGAAVATYLVYAGWLGMAEGITSTRPWTIGQRLLTEPRILLRYLDLLWLPRPFTPGVFNDQIKASTSLLQPLTTLPAAVAITGLIIAGWLLRRMYPALALAILFYFVGQSIESTTIPLELYFEHRNYLPTMPMFWPLALWLCGARLRQLRPNPQPRPITTFRLPHLPEIAAHYRGMSKAVLALLIVGGLFLMTHAQASLWGNSRDQALLWARLNPDSPRAQAYAAQAEMSTGRPQDAIIRLQVALARNPDEAQIALNLLAAKCQLGHIDEATFGYAKRALEESRDIGGLLASWFGRMIEQSNHPTCPEMNLDGIERLLQAAIGNASLMSIPGRRQDLYSLLGQVELARDLPVRTLALFNQALDQRINASTAFQQAALLGSHGHAAEALSHLDHYAAVRQKEVKPDSGMPRLNAWVLDRQHYWDRELMRLRTTLTQDLQRRASPHP</sequence>
<evidence type="ECO:0000256" key="2">
    <source>
        <dbReference type="ARBA" id="ARBA00022803"/>
    </source>
</evidence>
<keyword evidence="3" id="KW-0812">Transmembrane</keyword>
<evidence type="ECO:0000313" key="4">
    <source>
        <dbReference type="EMBL" id="PWK92216.1"/>
    </source>
</evidence>
<keyword evidence="2" id="KW-0802">TPR repeat</keyword>
<feature type="transmembrane region" description="Helical" evidence="3">
    <location>
        <begin position="52"/>
        <end position="72"/>
    </location>
</feature>
<dbReference type="PANTHER" id="PTHR44227">
    <property type="match status" value="1"/>
</dbReference>
<dbReference type="EMBL" id="QGHC01000003">
    <property type="protein sequence ID" value="PWK92216.1"/>
    <property type="molecule type" value="Genomic_DNA"/>
</dbReference>
<comment type="caution">
    <text evidence="4">The sequence shown here is derived from an EMBL/GenBank/DDBJ whole genome shotgun (WGS) entry which is preliminary data.</text>
</comment>
<accession>A0A316IHS8</accession>
<dbReference type="Proteomes" id="UP000245812">
    <property type="component" value="Unassembled WGS sequence"/>
</dbReference>
<evidence type="ECO:0008006" key="6">
    <source>
        <dbReference type="Google" id="ProtNLM"/>
    </source>
</evidence>
<evidence type="ECO:0000313" key="5">
    <source>
        <dbReference type="Proteomes" id="UP000245812"/>
    </source>
</evidence>
<dbReference type="SUPFAM" id="SSF48452">
    <property type="entry name" value="TPR-like"/>
    <property type="match status" value="1"/>
</dbReference>
<feature type="transmembrane region" description="Helical" evidence="3">
    <location>
        <begin position="359"/>
        <end position="380"/>
    </location>
</feature>
<proteinExistence type="predicted"/>
<dbReference type="PANTHER" id="PTHR44227:SF3">
    <property type="entry name" value="PROTEIN O-MANNOSYL-TRANSFERASE TMTC4"/>
    <property type="match status" value="1"/>
</dbReference>
<dbReference type="AlphaFoldDB" id="A0A316IHS8"/>
<feature type="transmembrane region" description="Helical" evidence="3">
    <location>
        <begin position="278"/>
        <end position="301"/>
    </location>
</feature>
<dbReference type="InterPro" id="IPR011990">
    <property type="entry name" value="TPR-like_helical_dom_sf"/>
</dbReference>
<dbReference type="InterPro" id="IPR052346">
    <property type="entry name" value="O-mannosyl-transferase_TMTC"/>
</dbReference>
<evidence type="ECO:0000256" key="3">
    <source>
        <dbReference type="SAM" id="Phobius"/>
    </source>
</evidence>
<keyword evidence="5" id="KW-1185">Reference proteome</keyword>
<feature type="transmembrane region" description="Helical" evidence="3">
    <location>
        <begin position="110"/>
        <end position="129"/>
    </location>
</feature>
<protein>
    <recommendedName>
        <fullName evidence="6">Tetratricopeptide repeat protein</fullName>
    </recommendedName>
</protein>
<keyword evidence="3" id="KW-1133">Transmembrane helix</keyword>
<feature type="transmembrane region" description="Helical" evidence="3">
    <location>
        <begin position="248"/>
        <end position="271"/>
    </location>
</feature>
<feature type="transmembrane region" description="Helical" evidence="3">
    <location>
        <begin position="23"/>
        <end position="40"/>
    </location>
</feature>
<name>A0A316IHS8_9GAMM</name>
<keyword evidence="3" id="KW-0472">Membrane</keyword>
<organism evidence="4 5">
    <name type="scientific">Fulvimonas soli</name>
    <dbReference type="NCBI Taxonomy" id="155197"/>
    <lineage>
        <taxon>Bacteria</taxon>
        <taxon>Pseudomonadati</taxon>
        <taxon>Pseudomonadota</taxon>
        <taxon>Gammaproteobacteria</taxon>
        <taxon>Lysobacterales</taxon>
        <taxon>Rhodanobacteraceae</taxon>
        <taxon>Fulvimonas</taxon>
    </lineage>
</organism>
<gene>
    <name evidence="4" type="ORF">C7456_103339</name>
</gene>
<keyword evidence="1" id="KW-0677">Repeat</keyword>